<gene>
    <name evidence="2" type="ORF">HPLM_LOCUS11731</name>
</gene>
<proteinExistence type="predicted"/>
<accession>A0A0N4WKV7</accession>
<keyword evidence="3" id="KW-1185">Reference proteome</keyword>
<evidence type="ECO:0000313" key="3">
    <source>
        <dbReference type="Proteomes" id="UP000268014"/>
    </source>
</evidence>
<feature type="region of interest" description="Disordered" evidence="1">
    <location>
        <begin position="208"/>
        <end position="261"/>
    </location>
</feature>
<reference evidence="2 3" key="2">
    <citation type="submission" date="2018-11" db="EMBL/GenBank/DDBJ databases">
        <authorList>
            <consortium name="Pathogen Informatics"/>
        </authorList>
    </citation>
    <scope>NUCLEOTIDE SEQUENCE [LARGE SCALE GENOMIC DNA]</scope>
    <source>
        <strain evidence="2 3">MHpl1</strain>
    </source>
</reference>
<feature type="compositionally biased region" description="Polar residues" evidence="1">
    <location>
        <begin position="17"/>
        <end position="29"/>
    </location>
</feature>
<dbReference type="Proteomes" id="UP000268014">
    <property type="component" value="Unassembled WGS sequence"/>
</dbReference>
<organism evidence="4">
    <name type="scientific">Haemonchus placei</name>
    <name type="common">Barber's pole worm</name>
    <dbReference type="NCBI Taxonomy" id="6290"/>
    <lineage>
        <taxon>Eukaryota</taxon>
        <taxon>Metazoa</taxon>
        <taxon>Ecdysozoa</taxon>
        <taxon>Nematoda</taxon>
        <taxon>Chromadorea</taxon>
        <taxon>Rhabditida</taxon>
        <taxon>Rhabditina</taxon>
        <taxon>Rhabditomorpha</taxon>
        <taxon>Strongyloidea</taxon>
        <taxon>Trichostrongylidae</taxon>
        <taxon>Haemonchus</taxon>
    </lineage>
</organism>
<evidence type="ECO:0000313" key="2">
    <source>
        <dbReference type="EMBL" id="VDO43677.1"/>
    </source>
</evidence>
<dbReference type="WBParaSite" id="HPLM_0001173901-mRNA-1">
    <property type="protein sequence ID" value="HPLM_0001173901-mRNA-1"/>
    <property type="gene ID" value="HPLM_0001173901"/>
</dbReference>
<evidence type="ECO:0000256" key="1">
    <source>
        <dbReference type="SAM" id="MobiDB-lite"/>
    </source>
</evidence>
<evidence type="ECO:0000313" key="4">
    <source>
        <dbReference type="WBParaSite" id="HPLM_0001173901-mRNA-1"/>
    </source>
</evidence>
<name>A0A0N4WKV7_HAEPC</name>
<dbReference type="STRING" id="6290.A0A0N4WKV7"/>
<dbReference type="AlphaFoldDB" id="A0A0N4WKV7"/>
<dbReference type="OrthoDB" id="534063at2759"/>
<reference evidence="4" key="1">
    <citation type="submission" date="2017-02" db="UniProtKB">
        <authorList>
            <consortium name="WormBaseParasite"/>
        </authorList>
    </citation>
    <scope>IDENTIFICATION</scope>
</reference>
<dbReference type="EMBL" id="UZAF01017645">
    <property type="protein sequence ID" value="VDO43677.1"/>
    <property type="molecule type" value="Genomic_DNA"/>
</dbReference>
<feature type="region of interest" description="Disordered" evidence="1">
    <location>
        <begin position="1"/>
        <end position="29"/>
    </location>
</feature>
<sequence length="386" mass="43889">MKKRRKHGQPEERVSFDVSTSWDDSNANDPFSNESVLLKSHRMKRTLSQPFVEDSDHSLKECFATDFSDIFCGNSSASTVEIDTCCSETIPSDLRLGTKLRVITRKPYMWMRDTSNSGVVPVRVTGQQRHEGLQLFLKLVGTDDGMLRSTFFVLEERRSQKFLHVMFIIYRPIYESVEFEVLRRKTRSRARTSASFKFSTDGDSRLDFDWQGVTQSQPPPFSNERKSPDNSEDKENTTNGSDSDRSPEKADSSGDHEWLETIGMSPRKSAKLKRYKSLGSSSNLADVGQSKLDFEEVAAVLVKKSSQVIRRKEVEYVLELDGGPAMPHCIPLIVELLRRTGLCKDDAAIIRISDRAHCNGINEADLGLCDWNEIRVSDEKIEWDKL</sequence>
<protein>
    <submittedName>
        <fullName evidence="4">SH2 domain-containing protein</fullName>
    </submittedName>
</protein>
<feature type="compositionally biased region" description="Basic and acidic residues" evidence="1">
    <location>
        <begin position="223"/>
        <end position="259"/>
    </location>
</feature>